<gene>
    <name evidence="3" type="ORF">K491DRAFT_647531</name>
</gene>
<feature type="compositionally biased region" description="Low complexity" evidence="1">
    <location>
        <begin position="402"/>
        <end position="440"/>
    </location>
</feature>
<accession>A0A6A6TPD6</accession>
<feature type="region of interest" description="Disordered" evidence="1">
    <location>
        <begin position="402"/>
        <end position="456"/>
    </location>
</feature>
<evidence type="ECO:0000313" key="4">
    <source>
        <dbReference type="Proteomes" id="UP000799324"/>
    </source>
</evidence>
<dbReference type="EMBL" id="MU004293">
    <property type="protein sequence ID" value="KAF2661642.1"/>
    <property type="molecule type" value="Genomic_DNA"/>
</dbReference>
<dbReference type="OrthoDB" id="6513042at2759"/>
<sequence>MTSGTVSVLLLLLSSNVIAQAPVANSNFNQVLNLNGDMNLNSFTFPDRSKVEAFSQAQQQLIVNQNTPPISGQQVTGSTGQPFVALMPQSLSVNTNGATNLVGGQVELVMDPQMLQQNAVNPDNTFVGKLSPDRQSWMVMETVRSVNITDMTVRMVKMNAIDGEYMALGRQTVETNAALTPFGSDQTSSVVIQGTGLQEAEFVDGFRMSVRATQPITMTVNVKNGVNPSMLTALQGQTPVNNYRYLVTTNLAGVTPDLNRQATVVQLPINAQRIQMMMQTMGVQANGQVALAVAQRGVQQNPGGATGQLQGVGAGAPAPAAAAPAVAAQRRGRSDFRENIARQVQGGTPTTNNNPAATQLLLNPTFTPIQANAVIDPLNMRIAIPVGQIDGEFIITMQNAGAAGSPQPAAAQGQGQGQQQGAAASANGTATAAEAPAAAKPAERRQEAGGDAQPPTGAILITMKEINKMVELLQWGGQAPIGQMMTDYVKANNGTS</sequence>
<evidence type="ECO:0000256" key="1">
    <source>
        <dbReference type="SAM" id="MobiDB-lite"/>
    </source>
</evidence>
<organism evidence="3 4">
    <name type="scientific">Lophiostoma macrostomum CBS 122681</name>
    <dbReference type="NCBI Taxonomy" id="1314788"/>
    <lineage>
        <taxon>Eukaryota</taxon>
        <taxon>Fungi</taxon>
        <taxon>Dikarya</taxon>
        <taxon>Ascomycota</taxon>
        <taxon>Pezizomycotina</taxon>
        <taxon>Dothideomycetes</taxon>
        <taxon>Pleosporomycetidae</taxon>
        <taxon>Pleosporales</taxon>
        <taxon>Lophiostomataceae</taxon>
        <taxon>Lophiostoma</taxon>
    </lineage>
</organism>
<proteinExistence type="predicted"/>
<evidence type="ECO:0000256" key="2">
    <source>
        <dbReference type="SAM" id="SignalP"/>
    </source>
</evidence>
<feature type="signal peptide" evidence="2">
    <location>
        <begin position="1"/>
        <end position="19"/>
    </location>
</feature>
<keyword evidence="2" id="KW-0732">Signal</keyword>
<feature type="chain" id="PRO_5025522838" evidence="2">
    <location>
        <begin position="20"/>
        <end position="496"/>
    </location>
</feature>
<dbReference type="Proteomes" id="UP000799324">
    <property type="component" value="Unassembled WGS sequence"/>
</dbReference>
<dbReference type="AlphaFoldDB" id="A0A6A6TPD6"/>
<evidence type="ECO:0000313" key="3">
    <source>
        <dbReference type="EMBL" id="KAF2661642.1"/>
    </source>
</evidence>
<reference evidence="3" key="1">
    <citation type="journal article" date="2020" name="Stud. Mycol.">
        <title>101 Dothideomycetes genomes: a test case for predicting lifestyles and emergence of pathogens.</title>
        <authorList>
            <person name="Haridas S."/>
            <person name="Albert R."/>
            <person name="Binder M."/>
            <person name="Bloem J."/>
            <person name="Labutti K."/>
            <person name="Salamov A."/>
            <person name="Andreopoulos B."/>
            <person name="Baker S."/>
            <person name="Barry K."/>
            <person name="Bills G."/>
            <person name="Bluhm B."/>
            <person name="Cannon C."/>
            <person name="Castanera R."/>
            <person name="Culley D."/>
            <person name="Daum C."/>
            <person name="Ezra D."/>
            <person name="Gonzalez J."/>
            <person name="Henrissat B."/>
            <person name="Kuo A."/>
            <person name="Liang C."/>
            <person name="Lipzen A."/>
            <person name="Lutzoni F."/>
            <person name="Magnuson J."/>
            <person name="Mondo S."/>
            <person name="Nolan M."/>
            <person name="Ohm R."/>
            <person name="Pangilinan J."/>
            <person name="Park H.-J."/>
            <person name="Ramirez L."/>
            <person name="Alfaro M."/>
            <person name="Sun H."/>
            <person name="Tritt A."/>
            <person name="Yoshinaga Y."/>
            <person name="Zwiers L.-H."/>
            <person name="Turgeon B."/>
            <person name="Goodwin S."/>
            <person name="Spatafora J."/>
            <person name="Crous P."/>
            <person name="Grigoriev I."/>
        </authorList>
    </citation>
    <scope>NUCLEOTIDE SEQUENCE</scope>
    <source>
        <strain evidence="3">CBS 122681</strain>
    </source>
</reference>
<keyword evidence="4" id="KW-1185">Reference proteome</keyword>
<protein>
    <submittedName>
        <fullName evidence="3">Uncharacterized protein</fullName>
    </submittedName>
</protein>
<name>A0A6A6TPD6_9PLEO</name>